<sequence length="663" mass="73728">MLFRSPWRAITRSVAKRCASTASNLSSSQIRFTRGALCNAALSSVFHTGLPDGAVSAVDTDVVTRFGELREEARLLKREEATKFAHLARKGLAILESAPEHSRFHFPLHLCYLDLPSPVASIFDLLLTKVFQKSHDTRLGPQASQNNHSGFALSGQLGVGKSHTLRLVSTLAPLLLDNVLSVYMDAQNFESDSTRPKPWQLLRAAIMAHRIDVPMLYNPHKILSEAAAESDSIRDLLSVCEGNIMPLFVLDELSHVYRDHHTWHNLCAMVTSYYTCIFVDDSTSRLDSMVKRTDDHLLKKWFDGTIQESLNDTKLPITRLFPLSEARQYEKYFQHLFPLRNVNINGVHLITGGKLRDVAALLDKAAVDNVAIPTLPSVGTPERYALQAFVAAQGTINALNKDGRFDPFRLATINIADVYGLLDRSSFDCSAAEVVAGMLENKLLARAPKEVVEKDNELIISAAPHEASNLTFGSPAHYLFLTHVVPHIFISYSEEDSDKAAELQTQLERYQLRVSTYKDPRIAANIQRLGWKGWMQHEAKGVGQGTQHFCIVMLTRSYLEKLQVPTSGCSEEVDHLRKTAQDEYAGLSEIYGSACRNRLLLLASDSYEDLKADYSLMTSPAAQWFCNIGPDNKADNLIFTNSELGSLMATIFSLTTAAKPQSS</sequence>
<protein>
    <submittedName>
        <fullName evidence="1">Uncharacterized protein</fullName>
    </submittedName>
</protein>
<evidence type="ECO:0000313" key="1">
    <source>
        <dbReference type="EMBL" id="EDQ87768.1"/>
    </source>
</evidence>
<dbReference type="GeneID" id="5892545"/>
<gene>
    <name evidence="1" type="ORF">MONBRDRAFT_26890</name>
</gene>
<evidence type="ECO:0000313" key="2">
    <source>
        <dbReference type="Proteomes" id="UP000001357"/>
    </source>
</evidence>
<accession>A9V3U2</accession>
<reference evidence="1 2" key="1">
    <citation type="journal article" date="2008" name="Nature">
        <title>The genome of the choanoflagellate Monosiga brevicollis and the origin of metazoans.</title>
        <authorList>
            <consortium name="JGI Sequencing"/>
            <person name="King N."/>
            <person name="Westbrook M.J."/>
            <person name="Young S.L."/>
            <person name="Kuo A."/>
            <person name="Abedin M."/>
            <person name="Chapman J."/>
            <person name="Fairclough S."/>
            <person name="Hellsten U."/>
            <person name="Isogai Y."/>
            <person name="Letunic I."/>
            <person name="Marr M."/>
            <person name="Pincus D."/>
            <person name="Putnam N."/>
            <person name="Rokas A."/>
            <person name="Wright K.J."/>
            <person name="Zuzow R."/>
            <person name="Dirks W."/>
            <person name="Good M."/>
            <person name="Goodstein D."/>
            <person name="Lemons D."/>
            <person name="Li W."/>
            <person name="Lyons J.B."/>
            <person name="Morris A."/>
            <person name="Nichols S."/>
            <person name="Richter D.J."/>
            <person name="Salamov A."/>
            <person name="Bork P."/>
            <person name="Lim W.A."/>
            <person name="Manning G."/>
            <person name="Miller W.T."/>
            <person name="McGinnis W."/>
            <person name="Shapiro H."/>
            <person name="Tjian R."/>
            <person name="Grigoriev I.V."/>
            <person name="Rokhsar D."/>
        </authorList>
    </citation>
    <scope>NUCLEOTIDE SEQUENCE [LARGE SCALE GENOMIC DNA]</scope>
    <source>
        <strain evidence="2">MX1 / ATCC 50154</strain>
    </source>
</reference>
<dbReference type="InParanoid" id="A9V3U2"/>
<name>A9V3U2_MONBE</name>
<dbReference type="EMBL" id="CH991557">
    <property type="protein sequence ID" value="EDQ87768.1"/>
    <property type="molecule type" value="Genomic_DNA"/>
</dbReference>
<dbReference type="RefSeq" id="XP_001747301.1">
    <property type="nucleotide sequence ID" value="XM_001747249.1"/>
</dbReference>
<organism evidence="1 2">
    <name type="scientific">Monosiga brevicollis</name>
    <name type="common">Choanoflagellate</name>
    <dbReference type="NCBI Taxonomy" id="81824"/>
    <lineage>
        <taxon>Eukaryota</taxon>
        <taxon>Choanoflagellata</taxon>
        <taxon>Craspedida</taxon>
        <taxon>Salpingoecidae</taxon>
        <taxon>Monosiga</taxon>
    </lineage>
</organism>
<dbReference type="AlphaFoldDB" id="A9V3U2"/>
<dbReference type="KEGG" id="mbr:MONBRDRAFT_26890"/>
<dbReference type="Proteomes" id="UP000001357">
    <property type="component" value="Unassembled WGS sequence"/>
</dbReference>
<proteinExistence type="predicted"/>
<keyword evidence="2" id="KW-1185">Reference proteome</keyword>